<protein>
    <submittedName>
        <fullName evidence="1">Uncharacterized protein</fullName>
    </submittedName>
</protein>
<reference evidence="1 2" key="1">
    <citation type="submission" date="2019-05" db="EMBL/GenBank/DDBJ databases">
        <title>Another draft genome of Portunus trituberculatus and its Hox gene families provides insights of decapod evolution.</title>
        <authorList>
            <person name="Jeong J.-H."/>
            <person name="Song I."/>
            <person name="Kim S."/>
            <person name="Choi T."/>
            <person name="Kim D."/>
            <person name="Ryu S."/>
            <person name="Kim W."/>
        </authorList>
    </citation>
    <scope>NUCLEOTIDE SEQUENCE [LARGE SCALE GENOMIC DNA]</scope>
    <source>
        <tissue evidence="1">Muscle</tissue>
    </source>
</reference>
<dbReference type="AlphaFoldDB" id="A0A5B7JU19"/>
<name>A0A5B7JU19_PORTR</name>
<dbReference type="Proteomes" id="UP000324222">
    <property type="component" value="Unassembled WGS sequence"/>
</dbReference>
<sequence>MRRVRAVSTVLGGHVYSARLLLEWLHMRYSLLCHLLEGGQACRVVVVLQAVQASPLVRLAIPNDSIRPPLDLITRCKSAGCTAPGKTRVLQRDADLCLSGKPDLPSVSPMVDAAEDGVEAGRRESLLPSVYRQ</sequence>
<accession>A0A5B7JU19</accession>
<evidence type="ECO:0000313" key="1">
    <source>
        <dbReference type="EMBL" id="MPC97796.1"/>
    </source>
</evidence>
<gene>
    <name evidence="1" type="ORF">E2C01_093128</name>
</gene>
<keyword evidence="2" id="KW-1185">Reference proteome</keyword>
<dbReference type="EMBL" id="VSRR010111488">
    <property type="protein sequence ID" value="MPC97796.1"/>
    <property type="molecule type" value="Genomic_DNA"/>
</dbReference>
<evidence type="ECO:0000313" key="2">
    <source>
        <dbReference type="Proteomes" id="UP000324222"/>
    </source>
</evidence>
<organism evidence="1 2">
    <name type="scientific">Portunus trituberculatus</name>
    <name type="common">Swimming crab</name>
    <name type="synonym">Neptunus trituberculatus</name>
    <dbReference type="NCBI Taxonomy" id="210409"/>
    <lineage>
        <taxon>Eukaryota</taxon>
        <taxon>Metazoa</taxon>
        <taxon>Ecdysozoa</taxon>
        <taxon>Arthropoda</taxon>
        <taxon>Crustacea</taxon>
        <taxon>Multicrustacea</taxon>
        <taxon>Malacostraca</taxon>
        <taxon>Eumalacostraca</taxon>
        <taxon>Eucarida</taxon>
        <taxon>Decapoda</taxon>
        <taxon>Pleocyemata</taxon>
        <taxon>Brachyura</taxon>
        <taxon>Eubrachyura</taxon>
        <taxon>Portunoidea</taxon>
        <taxon>Portunidae</taxon>
        <taxon>Portuninae</taxon>
        <taxon>Portunus</taxon>
    </lineage>
</organism>
<comment type="caution">
    <text evidence="1">The sequence shown here is derived from an EMBL/GenBank/DDBJ whole genome shotgun (WGS) entry which is preliminary data.</text>
</comment>
<proteinExistence type="predicted"/>